<dbReference type="EMBL" id="LT671858">
    <property type="protein sequence ID" value="SIM28918.1"/>
    <property type="molecule type" value="Genomic_DNA"/>
</dbReference>
<keyword evidence="1" id="KW-1133">Transmembrane helix</keyword>
<gene>
    <name evidence="3" type="ORF">CPM_0008</name>
    <name evidence="2" type="ORF">CSP5_0008</name>
</gene>
<evidence type="ECO:0000313" key="5">
    <source>
        <dbReference type="Proteomes" id="UP000195607"/>
    </source>
</evidence>
<protein>
    <submittedName>
        <fullName evidence="2">Membrane protein</fullName>
    </submittedName>
</protein>
<evidence type="ECO:0000256" key="1">
    <source>
        <dbReference type="SAM" id="Phobius"/>
    </source>
</evidence>
<organism evidence="2 5">
    <name type="scientific">Cuniculiplasma divulgatum</name>
    <dbReference type="NCBI Taxonomy" id="1673428"/>
    <lineage>
        <taxon>Archaea</taxon>
        <taxon>Methanobacteriati</taxon>
        <taxon>Thermoplasmatota</taxon>
        <taxon>Thermoplasmata</taxon>
        <taxon>Thermoplasmatales</taxon>
        <taxon>Cuniculiplasmataceae</taxon>
        <taxon>Cuniculiplasma</taxon>
    </lineage>
</organism>
<evidence type="ECO:0000313" key="2">
    <source>
        <dbReference type="EMBL" id="SIM28918.1"/>
    </source>
</evidence>
<evidence type="ECO:0000313" key="4">
    <source>
        <dbReference type="Proteomes" id="UP000187822"/>
    </source>
</evidence>
<accession>A0A1N5RYN8</accession>
<reference evidence="3" key="2">
    <citation type="submission" date="2016-06" db="EMBL/GenBank/DDBJ databases">
        <authorList>
            <person name="Olsen C.W."/>
            <person name="Carey S."/>
            <person name="Hinshaw L."/>
            <person name="Karasin A.I."/>
        </authorList>
    </citation>
    <scope>NUCLEOTIDE SEQUENCE [LARGE SCALE GENOMIC DNA]</scope>
    <source>
        <strain evidence="3">PM4</strain>
    </source>
</reference>
<reference evidence="2 5" key="1">
    <citation type="submission" date="2016-04" db="EMBL/GenBank/DDBJ databases">
        <authorList>
            <person name="Evans L.H."/>
            <person name="Alamgir A."/>
            <person name="Owens N."/>
            <person name="Weber N.D."/>
            <person name="Virtaneva K."/>
            <person name="Barbian K."/>
            <person name="Babar A."/>
            <person name="Rosenke K."/>
        </authorList>
    </citation>
    <scope>NUCLEOTIDE SEQUENCE [LARGE SCALE GENOMIC DNA]</scope>
    <source>
        <strain evidence="2">S5</strain>
        <strain evidence="5">S5(T) (JCM 30642 \VKM B-2941)</strain>
    </source>
</reference>
<reference evidence="4" key="3">
    <citation type="submission" date="2016-06" db="EMBL/GenBank/DDBJ databases">
        <authorList>
            <person name="Toshchakov V.S."/>
        </authorList>
    </citation>
    <scope>NUCLEOTIDE SEQUENCE [LARGE SCALE GENOMIC DNA]</scope>
    <source>
        <strain>PM4 (JCM 30641</strain>
        <strain evidence="4">\VKM B-2940)</strain>
    </source>
</reference>
<keyword evidence="1" id="KW-0812">Transmembrane</keyword>
<dbReference type="Proteomes" id="UP000195607">
    <property type="component" value="Chromosome I"/>
</dbReference>
<keyword evidence="1" id="KW-0472">Membrane</keyword>
<evidence type="ECO:0000313" key="3">
    <source>
        <dbReference type="EMBL" id="SJK83912.1"/>
    </source>
</evidence>
<name>A0A1N5RYN8_9ARCH</name>
<dbReference type="GeneID" id="41587330"/>
<dbReference type="KEGG" id="cdiv:CPM_0008"/>
<dbReference type="EMBL" id="LT719092">
    <property type="protein sequence ID" value="SJK83912.1"/>
    <property type="molecule type" value="Genomic_DNA"/>
</dbReference>
<feature type="transmembrane region" description="Helical" evidence="1">
    <location>
        <begin position="30"/>
        <end position="48"/>
    </location>
</feature>
<sequence length="79" mass="9127">MDFLSPVNIYGAIVLIIMMVFYFREQYGKIYTLLFGLTCFFSSSYGFLSGAWPFGVIELAWGIMTLRKYTELRINSVKS</sequence>
<dbReference type="OrthoDB" id="380935at2157"/>
<dbReference type="Proteomes" id="UP000187822">
    <property type="component" value="Chromosome I"/>
</dbReference>
<dbReference type="AlphaFoldDB" id="A0A1N5RYN8"/>
<proteinExistence type="predicted"/>
<feature type="transmembrane region" description="Helical" evidence="1">
    <location>
        <begin position="6"/>
        <end position="23"/>
    </location>
</feature>
<keyword evidence="4" id="KW-1185">Reference proteome</keyword>
<dbReference type="RefSeq" id="WP_021789613.1">
    <property type="nucleotide sequence ID" value="NZ_LT671858.1"/>
</dbReference>